<dbReference type="Gene3D" id="3.40.1350.140">
    <property type="entry name" value="MepB-like"/>
    <property type="match status" value="1"/>
</dbReference>
<evidence type="ECO:0000313" key="1">
    <source>
        <dbReference type="EMBL" id="PTF66997.1"/>
    </source>
</evidence>
<dbReference type="InterPro" id="IPR011235">
    <property type="entry name" value="MepB-like"/>
</dbReference>
<name>A0A2T4LUJ8_9STAP</name>
<dbReference type="STRING" id="29382.BZ166_00250"/>
<proteinExistence type="predicted"/>
<sequence length="168" mass="19751">MIIINFNSSLLFNKLKETKLAFSLKDLNIETWNQDYEAINFIFNNITFKSRLAKKTPKKHGYFVAIWHKNNQGNNVPFTYDEIADKLVVNIIDGVQKGQFVFQKEILMHKGIISSENKKGKMAFRVYPSWENDLNKTAQLSQKWQLEYFVDLSNDVDEQKIIELYTEC</sequence>
<dbReference type="AlphaFoldDB" id="A0A2T4LUJ8"/>
<organism evidence="1 2">
    <name type="scientific">Staphylococcus cohnii</name>
    <dbReference type="NCBI Taxonomy" id="29382"/>
    <lineage>
        <taxon>Bacteria</taxon>
        <taxon>Bacillati</taxon>
        <taxon>Bacillota</taxon>
        <taxon>Bacilli</taxon>
        <taxon>Bacillales</taxon>
        <taxon>Staphylococcaceae</taxon>
        <taxon>Staphylococcus</taxon>
        <taxon>Staphylococcus cohnii species complex</taxon>
    </lineage>
</organism>
<comment type="caution">
    <text evidence="1">The sequence shown here is derived from an EMBL/GenBank/DDBJ whole genome shotgun (WGS) entry which is preliminary data.</text>
</comment>
<dbReference type="EMBL" id="PYZR01000021">
    <property type="protein sequence ID" value="PTF66997.1"/>
    <property type="molecule type" value="Genomic_DNA"/>
</dbReference>
<dbReference type="PIRSF" id="PIRSF032285">
    <property type="entry name" value="UCP032285"/>
    <property type="match status" value="1"/>
</dbReference>
<dbReference type="InterPro" id="IPR038231">
    <property type="entry name" value="MepB-like_sf"/>
</dbReference>
<dbReference type="RefSeq" id="WP_107523367.1">
    <property type="nucleotide sequence ID" value="NZ_JBOBEI010000001.1"/>
</dbReference>
<dbReference type="Pfam" id="PF08877">
    <property type="entry name" value="MepB-like"/>
    <property type="match status" value="1"/>
</dbReference>
<evidence type="ECO:0000313" key="2">
    <source>
        <dbReference type="Proteomes" id="UP000241208"/>
    </source>
</evidence>
<reference evidence="1 2" key="1">
    <citation type="journal article" date="2016" name="Front. Microbiol.">
        <title>Comprehensive Phylogenetic Analysis of Bovine Non-aureus Staphylococci Species Based on Whole-Genome Sequencing.</title>
        <authorList>
            <person name="Naushad S."/>
            <person name="Barkema H.W."/>
            <person name="Luby C."/>
            <person name="Condas L.A."/>
            <person name="Nobrega D.B."/>
            <person name="Carson D.A."/>
            <person name="De Buck J."/>
        </authorList>
    </citation>
    <scope>NUCLEOTIDE SEQUENCE [LARGE SCALE GENOMIC DNA]</scope>
    <source>
        <strain evidence="1 2">SNUC 3829</strain>
    </source>
</reference>
<dbReference type="Proteomes" id="UP000241208">
    <property type="component" value="Unassembled WGS sequence"/>
</dbReference>
<gene>
    <name evidence="1" type="ORF">BUY34_03200</name>
</gene>
<accession>A0A2T4LUJ8</accession>
<protein>
    <submittedName>
        <fullName evidence="1">MepB protein</fullName>
    </submittedName>
</protein>